<keyword evidence="8 14" id="KW-0130">Cell adhesion</keyword>
<keyword evidence="9" id="KW-0965">Cell junction</keyword>
<evidence type="ECO:0000256" key="17">
    <source>
        <dbReference type="SAM" id="Phobius"/>
    </source>
</evidence>
<gene>
    <name evidence="19" type="ORF">G5714_007710</name>
</gene>
<feature type="domain" description="Cadherin" evidence="18">
    <location>
        <begin position="148"/>
        <end position="254"/>
    </location>
</feature>
<evidence type="ECO:0000256" key="4">
    <source>
        <dbReference type="ARBA" id="ARBA00022692"/>
    </source>
</evidence>
<dbReference type="GO" id="GO:0016342">
    <property type="term" value="C:catenin complex"/>
    <property type="evidence" value="ECO:0007669"/>
    <property type="project" value="TreeGrafter"/>
</dbReference>
<feature type="domain" description="Cadherin" evidence="18">
    <location>
        <begin position="255"/>
        <end position="369"/>
    </location>
</feature>
<keyword evidence="6" id="KW-0677">Repeat</keyword>
<keyword evidence="4 14" id="KW-0812">Transmembrane</keyword>
<feature type="region of interest" description="Disordered" evidence="16">
    <location>
        <begin position="798"/>
        <end position="823"/>
    </location>
</feature>
<feature type="domain" description="Cadherin" evidence="18">
    <location>
        <begin position="481"/>
        <end position="585"/>
    </location>
</feature>
<feature type="compositionally biased region" description="Pro residues" evidence="16">
    <location>
        <begin position="813"/>
        <end position="822"/>
    </location>
</feature>
<dbReference type="GO" id="GO:0001764">
    <property type="term" value="P:neuron migration"/>
    <property type="evidence" value="ECO:0007669"/>
    <property type="project" value="UniProtKB-ARBA"/>
</dbReference>
<dbReference type="EMBL" id="JAAMOB010000007">
    <property type="protein sequence ID" value="KAF4110679.1"/>
    <property type="molecule type" value="Genomic_DNA"/>
</dbReference>
<dbReference type="InterPro" id="IPR002126">
    <property type="entry name" value="Cadherin-like_dom"/>
</dbReference>
<dbReference type="PANTHER" id="PTHR24027:SF300">
    <property type="entry name" value="CADHERIN-15"/>
    <property type="match status" value="1"/>
</dbReference>
<dbReference type="GO" id="GO:0060027">
    <property type="term" value="P:convergent extension involved in gastrulation"/>
    <property type="evidence" value="ECO:0007669"/>
    <property type="project" value="UniProtKB-ARBA"/>
</dbReference>
<accession>A0A7J6CTK5</accession>
<comment type="subcellular location">
    <subcellularLocation>
        <location evidence="2">Cell junction</location>
        <location evidence="2">Adherens junction</location>
    </subcellularLocation>
    <subcellularLocation>
        <location evidence="1 14">Cell membrane</location>
        <topology evidence="1 14">Single-pass type I membrane protein</topology>
    </subcellularLocation>
</comment>
<dbReference type="InterPro" id="IPR000233">
    <property type="entry name" value="Cadherin_Y-type_LIR"/>
</dbReference>
<dbReference type="GO" id="GO:0007156">
    <property type="term" value="P:homophilic cell adhesion via plasma membrane adhesion molecules"/>
    <property type="evidence" value="ECO:0007669"/>
    <property type="project" value="InterPro"/>
</dbReference>
<evidence type="ECO:0000256" key="16">
    <source>
        <dbReference type="SAM" id="MobiDB-lite"/>
    </source>
</evidence>
<feature type="domain" description="Cadherin" evidence="18">
    <location>
        <begin position="370"/>
        <end position="480"/>
    </location>
</feature>
<dbReference type="GO" id="GO:0001841">
    <property type="term" value="P:neural tube formation"/>
    <property type="evidence" value="ECO:0007669"/>
    <property type="project" value="UniProtKB-ARBA"/>
</dbReference>
<dbReference type="GO" id="GO:0005737">
    <property type="term" value="C:cytoplasm"/>
    <property type="evidence" value="ECO:0007669"/>
    <property type="project" value="UniProtKB-ARBA"/>
</dbReference>
<evidence type="ECO:0000256" key="10">
    <source>
        <dbReference type="ARBA" id="ARBA00022989"/>
    </source>
</evidence>
<evidence type="ECO:0000256" key="11">
    <source>
        <dbReference type="ARBA" id="ARBA00023136"/>
    </source>
</evidence>
<evidence type="ECO:0000256" key="9">
    <source>
        <dbReference type="ARBA" id="ARBA00022949"/>
    </source>
</evidence>
<reference evidence="19 20" key="1">
    <citation type="submission" date="2020-04" db="EMBL/GenBank/DDBJ databases">
        <title>Chromosome-level genome assembly of a cyprinid fish Onychostoma macrolepis by integration of Nanopore Sequencing, Bionano and Hi-C technology.</title>
        <authorList>
            <person name="Wang D."/>
        </authorList>
    </citation>
    <scope>NUCLEOTIDE SEQUENCE [LARGE SCALE GENOMIC DNA]</scope>
    <source>
        <strain evidence="19">SWU-2019</strain>
        <tissue evidence="19">Muscle</tissue>
    </source>
</reference>
<evidence type="ECO:0000256" key="7">
    <source>
        <dbReference type="ARBA" id="ARBA00022837"/>
    </source>
</evidence>
<dbReference type="Gene3D" id="4.10.900.10">
    <property type="entry name" value="TCF3-CBD (Catenin binding domain)"/>
    <property type="match status" value="1"/>
</dbReference>
<dbReference type="PANTHER" id="PTHR24027">
    <property type="entry name" value="CADHERIN-23"/>
    <property type="match status" value="1"/>
</dbReference>
<dbReference type="Pfam" id="PF01049">
    <property type="entry name" value="CADH_Y-type_LIR"/>
    <property type="match status" value="1"/>
</dbReference>
<dbReference type="GO" id="GO:0007043">
    <property type="term" value="P:cell-cell junction assembly"/>
    <property type="evidence" value="ECO:0007669"/>
    <property type="project" value="TreeGrafter"/>
</dbReference>
<feature type="transmembrane region" description="Helical" evidence="17">
    <location>
        <begin position="704"/>
        <end position="727"/>
    </location>
</feature>
<evidence type="ECO:0000256" key="2">
    <source>
        <dbReference type="ARBA" id="ARBA00004536"/>
    </source>
</evidence>
<dbReference type="Proteomes" id="UP000579812">
    <property type="component" value="Unassembled WGS sequence"/>
</dbReference>
<dbReference type="PRINTS" id="PR00205">
    <property type="entry name" value="CADHERIN"/>
</dbReference>
<dbReference type="InterPro" id="IPR039808">
    <property type="entry name" value="Cadherin"/>
</dbReference>
<dbReference type="FunFam" id="2.60.40.60:FF:000011">
    <property type="entry name" value="Cadherin 1"/>
    <property type="match status" value="1"/>
</dbReference>
<evidence type="ECO:0000256" key="14">
    <source>
        <dbReference type="RuleBase" id="RU003318"/>
    </source>
</evidence>
<dbReference type="GO" id="GO:0000902">
    <property type="term" value="P:cell morphogenesis"/>
    <property type="evidence" value="ECO:0007669"/>
    <property type="project" value="TreeGrafter"/>
</dbReference>
<dbReference type="GO" id="GO:0030010">
    <property type="term" value="P:establishment of cell polarity"/>
    <property type="evidence" value="ECO:0007669"/>
    <property type="project" value="UniProtKB-ARBA"/>
</dbReference>
<dbReference type="InterPro" id="IPR015919">
    <property type="entry name" value="Cadherin-like_sf"/>
</dbReference>
<keyword evidence="7 13" id="KW-0106">Calcium</keyword>
<keyword evidence="12" id="KW-0325">Glycoprotein</keyword>
<dbReference type="GO" id="GO:0034332">
    <property type="term" value="P:adherens junction organization"/>
    <property type="evidence" value="ECO:0007669"/>
    <property type="project" value="UniProtKB-ARBA"/>
</dbReference>
<dbReference type="GO" id="GO:0007398">
    <property type="term" value="P:ectoderm development"/>
    <property type="evidence" value="ECO:0007669"/>
    <property type="project" value="UniProtKB-ARBA"/>
</dbReference>
<sequence>MDHGFSNLDVVGCVHATGECCGGWDLSLFRRPCTHVLSLNHPAQTTQTERRGARASSSLETPVSLPHCKFCLDTVVQVSSVLSFGSGVLCTVRIKSQMMKAVAVLGALLAVVCQVSSSSQVTRSDLNPAVLYPWRHRSAGPQVRVKRDWIIPPIRVSENSKQVPEDLVQIKSDKIFTGEVIYMLEGPGVDQDPKGLFEIDETTGWIKSKMPLDREKHKSFKLKAFALSPSGERLESPTTIEIYVLDQNDHRPEFTQKEFVGTIPEFSVPGTSVMQVTAIDSDDPMTENAALSYSIIGQESIPPHGINKTMFGINNKTGAIYTRDVGLDRDVVQSFRLTLQVADMSGMGLTSTGRAIIHISDINNHAPKFHPTMYNMFAMENKYIAELGRVNATDKDQKGGDNWKIKYKIVNPSGHFDIRTDPVSNQGIISVVKPLDYESQAEYQLIVKAENEVRLKAPYEQIHSATVTVRVMNENEAPIFYKNPIKVTVAESIVPGTVLVSDIAYDPDNAKLRFEIIQDPESWLAINHATGQITARRSFNIRSPHVRNNIYSAIVKVIDQDADGISATATLEVYLWETNDYPPVLIPLSGTVCSDRDRDKLGLLLSAVDEDMSPQADPFTFHIADQNVAANWTIITLNETHAVLQPLIDIEKGQFSIPVVVSDSGSPSLSSNALVNVTVCPCDSFGDCKSYTAAIFGTKMGISFIALMIIMGCIALLLFLIVLAVAVKGCTRQNIRKGGGLLVGASDDDIRDNVFHYDEQGGGEEDEDAFNIDFLRNPTDSVPAPASFFPQDCGLPRGKQPLRKDAPHNLPSPTYPRKPPGDPTDIENFINVGLDAADNDPNVPPYDTALIYDYEGDGSVAGSLSSIASMGSDGDQDYDYLNDWGPRFKKLANMYDPR</sequence>
<proteinExistence type="predicted"/>
<comment type="function">
    <text evidence="15">Cadherins are calcium-dependent cell adhesion proteins.</text>
</comment>
<evidence type="ECO:0000259" key="18">
    <source>
        <dbReference type="PROSITE" id="PS50268"/>
    </source>
</evidence>
<evidence type="ECO:0000256" key="1">
    <source>
        <dbReference type="ARBA" id="ARBA00004251"/>
    </source>
</evidence>
<keyword evidence="5" id="KW-0479">Metal-binding</keyword>
<protein>
    <recommendedName>
        <fullName evidence="18">Cadherin domain-containing protein</fullName>
    </recommendedName>
</protein>
<organism evidence="19 20">
    <name type="scientific">Onychostoma macrolepis</name>
    <dbReference type="NCBI Taxonomy" id="369639"/>
    <lineage>
        <taxon>Eukaryota</taxon>
        <taxon>Metazoa</taxon>
        <taxon>Chordata</taxon>
        <taxon>Craniata</taxon>
        <taxon>Vertebrata</taxon>
        <taxon>Euteleostomi</taxon>
        <taxon>Actinopterygii</taxon>
        <taxon>Neopterygii</taxon>
        <taxon>Teleostei</taxon>
        <taxon>Ostariophysi</taxon>
        <taxon>Cypriniformes</taxon>
        <taxon>Cyprinidae</taxon>
        <taxon>Acrossocheilinae</taxon>
        <taxon>Onychostoma</taxon>
    </lineage>
</organism>
<dbReference type="AlphaFoldDB" id="A0A7J6CTK5"/>
<evidence type="ECO:0000256" key="15">
    <source>
        <dbReference type="RuleBase" id="RU004357"/>
    </source>
</evidence>
<evidence type="ECO:0000256" key="13">
    <source>
        <dbReference type="PROSITE-ProRule" id="PRU00043"/>
    </source>
</evidence>
<comment type="caution">
    <text evidence="19">The sequence shown here is derived from an EMBL/GenBank/DDBJ whole genome shotgun (WGS) entry which is preliminary data.</text>
</comment>
<dbReference type="Pfam" id="PF00028">
    <property type="entry name" value="Cadherin"/>
    <property type="match status" value="5"/>
</dbReference>
<evidence type="ECO:0000256" key="12">
    <source>
        <dbReference type="ARBA" id="ARBA00023180"/>
    </source>
</evidence>
<evidence type="ECO:0000256" key="5">
    <source>
        <dbReference type="ARBA" id="ARBA00022723"/>
    </source>
</evidence>
<dbReference type="Gene3D" id="2.60.40.60">
    <property type="entry name" value="Cadherins"/>
    <property type="match status" value="5"/>
</dbReference>
<dbReference type="InterPro" id="IPR020894">
    <property type="entry name" value="Cadherin_CS"/>
</dbReference>
<dbReference type="FunFam" id="4.10.900.10:FF:000001">
    <property type="entry name" value="Cadherin 2"/>
    <property type="match status" value="1"/>
</dbReference>
<keyword evidence="3" id="KW-1003">Cell membrane</keyword>
<dbReference type="FunFam" id="2.60.40.60:FF:000022">
    <property type="entry name" value="Cadherin 2"/>
    <property type="match status" value="1"/>
</dbReference>
<dbReference type="PROSITE" id="PS00232">
    <property type="entry name" value="CADHERIN_1"/>
    <property type="match status" value="1"/>
</dbReference>
<dbReference type="GO" id="GO:0005509">
    <property type="term" value="F:calcium ion binding"/>
    <property type="evidence" value="ECO:0007669"/>
    <property type="project" value="UniProtKB-UniRule"/>
</dbReference>
<evidence type="ECO:0000313" key="20">
    <source>
        <dbReference type="Proteomes" id="UP000579812"/>
    </source>
</evidence>
<dbReference type="PROSITE" id="PS50268">
    <property type="entry name" value="CADHERIN_2"/>
    <property type="match status" value="5"/>
</dbReference>
<dbReference type="GO" id="GO:0042074">
    <property type="term" value="P:cell migration involved in gastrulation"/>
    <property type="evidence" value="ECO:0007669"/>
    <property type="project" value="UniProtKB-ARBA"/>
</dbReference>
<dbReference type="GO" id="GO:0007498">
    <property type="term" value="P:mesoderm development"/>
    <property type="evidence" value="ECO:0007669"/>
    <property type="project" value="UniProtKB-ARBA"/>
</dbReference>
<dbReference type="GO" id="GO:0008013">
    <property type="term" value="F:beta-catenin binding"/>
    <property type="evidence" value="ECO:0007669"/>
    <property type="project" value="TreeGrafter"/>
</dbReference>
<dbReference type="GO" id="GO:0016339">
    <property type="term" value="P:calcium-dependent cell-cell adhesion via plasma membrane cell adhesion molecules"/>
    <property type="evidence" value="ECO:0007669"/>
    <property type="project" value="TreeGrafter"/>
</dbReference>
<dbReference type="GO" id="GO:0044331">
    <property type="term" value="P:cell-cell adhesion mediated by cadherin"/>
    <property type="evidence" value="ECO:0007669"/>
    <property type="project" value="TreeGrafter"/>
</dbReference>
<dbReference type="CDD" id="cd11304">
    <property type="entry name" value="Cadherin_repeat"/>
    <property type="match status" value="4"/>
</dbReference>
<feature type="domain" description="Cadherin" evidence="18">
    <location>
        <begin position="605"/>
        <end position="696"/>
    </location>
</feature>
<evidence type="ECO:0000256" key="6">
    <source>
        <dbReference type="ARBA" id="ARBA00022737"/>
    </source>
</evidence>
<evidence type="ECO:0000256" key="3">
    <source>
        <dbReference type="ARBA" id="ARBA00022475"/>
    </source>
</evidence>
<keyword evidence="11 17" id="KW-0472">Membrane</keyword>
<name>A0A7J6CTK5_9TELE</name>
<evidence type="ECO:0000313" key="19">
    <source>
        <dbReference type="EMBL" id="KAF4110679.1"/>
    </source>
</evidence>
<dbReference type="FunFam" id="2.60.40.60:FF:000019">
    <property type="entry name" value="Cadherin 2"/>
    <property type="match status" value="1"/>
</dbReference>
<evidence type="ECO:0000256" key="8">
    <source>
        <dbReference type="ARBA" id="ARBA00022889"/>
    </source>
</evidence>
<dbReference type="InterPro" id="IPR027397">
    <property type="entry name" value="Catenin-bd_sf"/>
</dbReference>
<dbReference type="SUPFAM" id="SSF49313">
    <property type="entry name" value="Cadherin-like"/>
    <property type="match status" value="5"/>
</dbReference>
<keyword evidence="20" id="KW-1185">Reference proteome</keyword>
<dbReference type="GO" id="GO:0005912">
    <property type="term" value="C:adherens junction"/>
    <property type="evidence" value="ECO:0007669"/>
    <property type="project" value="UniProtKB-SubCell"/>
</dbReference>
<keyword evidence="10 17" id="KW-1133">Transmembrane helix</keyword>
<dbReference type="GO" id="GO:0045296">
    <property type="term" value="F:cadherin binding"/>
    <property type="evidence" value="ECO:0007669"/>
    <property type="project" value="TreeGrafter"/>
</dbReference>
<dbReference type="SMART" id="SM00112">
    <property type="entry name" value="CA"/>
    <property type="match status" value="5"/>
</dbReference>